<name>A0A0G1PHV1_9BACT</name>
<accession>A0A0G1PHV1</accession>
<reference evidence="1 2" key="1">
    <citation type="journal article" date="2015" name="Nature">
        <title>rRNA introns, odd ribosomes, and small enigmatic genomes across a large radiation of phyla.</title>
        <authorList>
            <person name="Brown C.T."/>
            <person name="Hug L.A."/>
            <person name="Thomas B.C."/>
            <person name="Sharon I."/>
            <person name="Castelle C.J."/>
            <person name="Singh A."/>
            <person name="Wilkins M.J."/>
            <person name="Williams K.H."/>
            <person name="Banfield J.F."/>
        </authorList>
    </citation>
    <scope>NUCLEOTIDE SEQUENCE [LARGE SCALE GENOMIC DNA]</scope>
</reference>
<proteinExistence type="predicted"/>
<sequence length="381" mass="43136">MDKLKPTIENTEILEPTPEIASADVKPSVDLIKQKKGSDAQNIETTQRRITDEMKIAEIRSSLGVDKGGERLQTFVSDLPNKDGFIDFSQLQRVGHGGTHDVFIYPKNPSFVIKLNRGALEKALSVGQSELPPEIRKMAEQYVESENSKNEELYKYFGQEHCLREKASIQKIGVEQDGMARNIEGVITIQEASDIFKDPNKKDFSTGYTEQDPTLEQNKDTYGRMNKALLGDGEFSEGDFLKFNEKLKSIFELADQNKDFANSVREFLLRFKEYFEASGNFIDLVGQENVLFHQKDGKWTFQIGSVVKGENKQVMEQAMSTLEENPQTLNQDQKMRNQLLNQLALIRLLNATGLKVGIGKIVDIQLSEKQLKNLDEIKFAA</sequence>
<dbReference type="Proteomes" id="UP000034705">
    <property type="component" value="Unassembled WGS sequence"/>
</dbReference>
<protein>
    <submittedName>
        <fullName evidence="1">Uncharacterized protein</fullName>
    </submittedName>
</protein>
<gene>
    <name evidence="1" type="ORF">UX45_C0019G0014</name>
</gene>
<dbReference type="AlphaFoldDB" id="A0A0G1PHV1"/>
<organism evidence="1 2">
    <name type="scientific">Candidatus Uhrbacteria bacterium GW2011_GWF2_46_218</name>
    <dbReference type="NCBI Taxonomy" id="1619001"/>
    <lineage>
        <taxon>Bacteria</taxon>
        <taxon>Candidatus Uhriibacteriota</taxon>
    </lineage>
</organism>
<evidence type="ECO:0000313" key="1">
    <source>
        <dbReference type="EMBL" id="KKU32341.1"/>
    </source>
</evidence>
<evidence type="ECO:0000313" key="2">
    <source>
        <dbReference type="Proteomes" id="UP000034705"/>
    </source>
</evidence>
<dbReference type="EMBL" id="LCMG01000019">
    <property type="protein sequence ID" value="KKU32341.1"/>
    <property type="molecule type" value="Genomic_DNA"/>
</dbReference>
<comment type="caution">
    <text evidence="1">The sequence shown here is derived from an EMBL/GenBank/DDBJ whole genome shotgun (WGS) entry which is preliminary data.</text>
</comment>